<dbReference type="AlphaFoldDB" id="A0A1L5FCG5"/>
<accession>A0A1L5FCG5</accession>
<evidence type="ECO:0000313" key="2">
    <source>
        <dbReference type="Proteomes" id="UP000184604"/>
    </source>
</evidence>
<gene>
    <name evidence="1" type="ORF">BS101_18150</name>
</gene>
<protein>
    <submittedName>
        <fullName evidence="1">Uncharacterized protein</fullName>
    </submittedName>
</protein>
<dbReference type="RefSeq" id="WP_073540099.1">
    <property type="nucleotide sequence ID" value="NZ_CP018335.1"/>
</dbReference>
<reference evidence="1 2" key="1">
    <citation type="submission" date="2016-12" db="EMBL/GenBank/DDBJ databases">
        <title>Complete genome sequence of Clostridium kluyveri JZZ isolated from the pit mud of a Chinese flavor liquor-making factory.</title>
        <authorList>
            <person name="Wang Y."/>
        </authorList>
    </citation>
    <scope>NUCLEOTIDE SEQUENCE [LARGE SCALE GENOMIC DNA]</scope>
    <source>
        <strain evidence="1 2">JZZ</strain>
    </source>
</reference>
<dbReference type="OrthoDB" id="2942008at2"/>
<name>A0A1L5FCG5_CLOKL</name>
<sequence length="175" mass="20540">MQVYDFYITPEEYEEAAKIGITKKTLDKRIRYRGWDKEKAVTTPPLTRKEYPKEILELAKRNGVCISTLRTRVNKLGWDMYKAATEPIEDKRITVSRAYSKNRKLPKKYLETARANGISDHAFYDRVTKYKWNLEDASTKPIMTPSEIGLMTKEKRQKSLDLIFAKSRARKQVQL</sequence>
<evidence type="ECO:0000313" key="1">
    <source>
        <dbReference type="EMBL" id="APM40510.1"/>
    </source>
</evidence>
<dbReference type="Proteomes" id="UP000184604">
    <property type="component" value="Chromosome"/>
</dbReference>
<dbReference type="EMBL" id="CP018335">
    <property type="protein sequence ID" value="APM40510.1"/>
    <property type="molecule type" value="Genomic_DNA"/>
</dbReference>
<proteinExistence type="predicted"/>
<organism evidence="1 2">
    <name type="scientific">Clostridium kluyveri</name>
    <dbReference type="NCBI Taxonomy" id="1534"/>
    <lineage>
        <taxon>Bacteria</taxon>
        <taxon>Bacillati</taxon>
        <taxon>Bacillota</taxon>
        <taxon>Clostridia</taxon>
        <taxon>Eubacteriales</taxon>
        <taxon>Clostridiaceae</taxon>
        <taxon>Clostridium</taxon>
    </lineage>
</organism>